<dbReference type="Proteomes" id="UP001596302">
    <property type="component" value="Unassembled WGS sequence"/>
</dbReference>
<organism evidence="2 3">
    <name type="scientific">Pseudonocardia hispaniensis</name>
    <dbReference type="NCBI Taxonomy" id="904933"/>
    <lineage>
        <taxon>Bacteria</taxon>
        <taxon>Bacillati</taxon>
        <taxon>Actinomycetota</taxon>
        <taxon>Actinomycetes</taxon>
        <taxon>Pseudonocardiales</taxon>
        <taxon>Pseudonocardiaceae</taxon>
        <taxon>Pseudonocardia</taxon>
    </lineage>
</organism>
<proteinExistence type="predicted"/>
<reference evidence="3" key="1">
    <citation type="journal article" date="2019" name="Int. J. Syst. Evol. Microbiol.">
        <title>The Global Catalogue of Microorganisms (GCM) 10K type strain sequencing project: providing services to taxonomists for standard genome sequencing and annotation.</title>
        <authorList>
            <consortium name="The Broad Institute Genomics Platform"/>
            <consortium name="The Broad Institute Genome Sequencing Center for Infectious Disease"/>
            <person name="Wu L."/>
            <person name="Ma J."/>
        </authorList>
    </citation>
    <scope>NUCLEOTIDE SEQUENCE [LARGE SCALE GENOMIC DNA]</scope>
    <source>
        <strain evidence="3">CCM 8391</strain>
    </source>
</reference>
<dbReference type="SUPFAM" id="SSF52218">
    <property type="entry name" value="Flavoproteins"/>
    <property type="match status" value="1"/>
</dbReference>
<name>A0ABW1IZ26_9PSEU</name>
<evidence type="ECO:0000313" key="2">
    <source>
        <dbReference type="EMBL" id="MFC5993761.1"/>
    </source>
</evidence>
<dbReference type="InterPro" id="IPR029039">
    <property type="entry name" value="Flavoprotein-like_sf"/>
</dbReference>
<evidence type="ECO:0000259" key="1">
    <source>
        <dbReference type="PROSITE" id="PS50902"/>
    </source>
</evidence>
<dbReference type="InterPro" id="IPR008254">
    <property type="entry name" value="Flavodoxin/NO_synth"/>
</dbReference>
<dbReference type="InterPro" id="IPR001226">
    <property type="entry name" value="Flavodoxin_CS"/>
</dbReference>
<gene>
    <name evidence="2" type="ORF">ACFQE5_05980</name>
</gene>
<dbReference type="PROSITE" id="PS50902">
    <property type="entry name" value="FLAVODOXIN_LIKE"/>
    <property type="match status" value="1"/>
</dbReference>
<protein>
    <submittedName>
        <fullName evidence="2">Flavodoxin family protein</fullName>
    </submittedName>
</protein>
<dbReference type="Gene3D" id="3.40.50.360">
    <property type="match status" value="1"/>
</dbReference>
<dbReference type="RefSeq" id="WP_379583666.1">
    <property type="nucleotide sequence ID" value="NZ_JBHSQW010000011.1"/>
</dbReference>
<feature type="domain" description="Flavodoxin-like" evidence="1">
    <location>
        <begin position="3"/>
        <end position="164"/>
    </location>
</feature>
<accession>A0ABW1IZ26</accession>
<evidence type="ECO:0000313" key="3">
    <source>
        <dbReference type="Proteomes" id="UP001596302"/>
    </source>
</evidence>
<dbReference type="EMBL" id="JBHSQW010000011">
    <property type="protein sequence ID" value="MFC5993761.1"/>
    <property type="molecule type" value="Genomic_DNA"/>
</dbReference>
<dbReference type="PROSITE" id="PS00201">
    <property type="entry name" value="FLAVODOXIN"/>
    <property type="match status" value="1"/>
</dbReference>
<sequence length="182" mass="19161">MHALVVFESYFGNTKRIAEAIAEGLSNQLAVDISEVTDAPSAVDADVDLLVVGGPTHAFGLSRPATRADAAQQARGAETATGIGLREWLDQLPAGRPGAAAACFDTRVSRPRIPGSAARRARSRLRKRGFTALDPATTFWVRGTPGPLLDGELARAREWGARLAAQLGRGGGPRALPGCRRP</sequence>
<comment type="caution">
    <text evidence="2">The sequence shown here is derived from an EMBL/GenBank/DDBJ whole genome shotgun (WGS) entry which is preliminary data.</text>
</comment>
<keyword evidence="3" id="KW-1185">Reference proteome</keyword>